<dbReference type="RefSeq" id="WP_148895548.1">
    <property type="nucleotide sequence ID" value="NZ_VNIB01000004.1"/>
</dbReference>
<keyword evidence="9" id="KW-0436">Ligase</keyword>
<dbReference type="GO" id="GO:0005524">
    <property type="term" value="F:ATP binding"/>
    <property type="evidence" value="ECO:0007669"/>
    <property type="project" value="UniProtKB-KW"/>
</dbReference>
<dbReference type="GO" id="GO:0016874">
    <property type="term" value="F:ligase activity"/>
    <property type="evidence" value="ECO:0007669"/>
    <property type="project" value="UniProtKB-KW"/>
</dbReference>
<dbReference type="InterPro" id="IPR005190">
    <property type="entry name" value="GlnE_rpt_dom"/>
</dbReference>
<dbReference type="FunFam" id="1.20.120.330:FF:000005">
    <property type="entry name" value="Bifunctional glutamine synthetase adenylyltransferase/adenylyl-removing enzyme"/>
    <property type="match status" value="1"/>
</dbReference>
<evidence type="ECO:0000256" key="5">
    <source>
        <dbReference type="ARBA" id="ARBA00022842"/>
    </source>
</evidence>
<dbReference type="Pfam" id="PF03710">
    <property type="entry name" value="GlnE"/>
    <property type="match status" value="2"/>
</dbReference>
<dbReference type="EMBL" id="VNIB01000004">
    <property type="protein sequence ID" value="TYO99085.1"/>
    <property type="molecule type" value="Genomic_DNA"/>
</dbReference>
<dbReference type="InterPro" id="IPR043519">
    <property type="entry name" value="NT_sf"/>
</dbReference>
<keyword evidence="10" id="KW-1185">Reference proteome</keyword>
<dbReference type="HAMAP" id="MF_00802">
    <property type="entry name" value="GlnE"/>
    <property type="match status" value="1"/>
</dbReference>
<dbReference type="AlphaFoldDB" id="A0A5D3WLD9"/>
<dbReference type="OrthoDB" id="9759366at2"/>
<dbReference type="GO" id="GO:0000820">
    <property type="term" value="P:regulation of glutamine family amino acid metabolic process"/>
    <property type="evidence" value="ECO:0007669"/>
    <property type="project" value="TreeGrafter"/>
</dbReference>
<feature type="domain" description="PII-uridylyltransferase/Glutamine-synthetase adenylyltransferase" evidence="8">
    <location>
        <begin position="380"/>
        <end position="518"/>
    </location>
</feature>
<dbReference type="InterPro" id="IPR013546">
    <property type="entry name" value="PII_UdlTrfase/GS_AdlTrfase"/>
</dbReference>
<evidence type="ECO:0000256" key="3">
    <source>
        <dbReference type="ARBA" id="ARBA00022741"/>
    </source>
</evidence>
<organism evidence="9 10">
    <name type="scientific">Geothermobacter ehrlichii</name>
    <dbReference type="NCBI Taxonomy" id="213224"/>
    <lineage>
        <taxon>Bacteria</taxon>
        <taxon>Pseudomonadati</taxon>
        <taxon>Thermodesulfobacteriota</taxon>
        <taxon>Desulfuromonadia</taxon>
        <taxon>Desulfuromonadales</taxon>
        <taxon>Geothermobacteraceae</taxon>
        <taxon>Geothermobacter</taxon>
    </lineage>
</organism>
<dbReference type="Gene3D" id="1.20.120.330">
    <property type="entry name" value="Nucleotidyltransferases domain 2"/>
    <property type="match status" value="2"/>
</dbReference>
<accession>A0A5D3WLD9</accession>
<dbReference type="GO" id="GO:0005829">
    <property type="term" value="C:cytosol"/>
    <property type="evidence" value="ECO:0007669"/>
    <property type="project" value="TreeGrafter"/>
</dbReference>
<feature type="domain" description="Glutamate-ammonia ligase adenylyltransferase repeated" evidence="7">
    <location>
        <begin position="635"/>
        <end position="886"/>
    </location>
</feature>
<keyword evidence="3" id="KW-0547">Nucleotide-binding</keyword>
<sequence length="1066" mass="120984">MTDRRLGQQLADACDRHDDQVLADIAAGLGYADPGKTTANLLLLNELLADADLLASVLTDGAASADPDQALNNLERLGWSVERDLLLEVLADDRRRRQLLTILGASALMTGILCRAADHFHRLFIAGDLDQDSNRELMLRQLRQQIPDDTDFATLQQQLRRFKYRQILRIGGRDLCGLADFEATGRELADLASACLQRAYEICDRLLRADYGAPLLAVEADACPLEAEFTVIGMGKLGGRELNFSSDIDLIYIYTSDRGQTAGIDDGRGGRRNRIGLHAYFCKLGEYISRALGQVTADGFVFRVDLNLRPEGSRGELANSLRGAELYYESWGQSWERTAMLKARPVAGSLALGDQFLKILEPFVYRRYLDYSMVEDMKVMKQRIDRSLVRSEEAERNLKLGRGGIREIEFFIQALQVIHAGKNPRLREKNSLRALDMLREEGLIDAKDHRTLRQAYIFLRNAEHRVQMVQEGQIHSLPKRPEELRALARRCGFDETAAFLDELDRHRQAVAELFHSLFHSSEERLEEDVDPEIAVFLDAEADPDYLKDLLEARGFRNPDAAYDAIQTLLHGPPHNPLSTRSRRHLQKLAPLFLRAVFDSPEPDMALVNLERFVLALRARATFFSLLVENRQIVKVLIDLFATSQFLSRIFIQSPQILDSLVTRPHQAGTKSLEDFHRELGEQLALVDSYEERLDVLRRFRKEEFLRIALDDIHGQALQGQTARQLSDLAEACLEAAVDLARRELLPRYGLPLRGDGQPAGFAVLGMGKLGGRELNYHSDLDLIFVYDGDGETGPAEETDPERFRRQSNREYFARLAQRIISVLTLVTTEGKVYEIDTRLRPSGNQGPLVTSLEAFERYHQESAQLWERQALTKARPMAGPPELLRRLERLVHQITYQRPLPPDAIGEIRRLRNRMEVEIAREDSSHFNIKTGRGGMVDVEFLCQYLQLKHGGRHPELRTSNTLEALNALAGLQLLSAEEHEHLIRSYKFLRRLENKLRLVHDQSINELSGETTYLRKLALRLGYPERPVKPEVALLNDYRQATEGIRTIFNRILPPDTDGVPNGPS</sequence>
<name>A0A5D3WLD9_9BACT</name>
<dbReference type="Proteomes" id="UP000324159">
    <property type="component" value="Unassembled WGS sequence"/>
</dbReference>
<evidence type="ECO:0000259" key="8">
    <source>
        <dbReference type="Pfam" id="PF08335"/>
    </source>
</evidence>
<evidence type="ECO:0000256" key="6">
    <source>
        <dbReference type="ARBA" id="ARBA00023268"/>
    </source>
</evidence>
<evidence type="ECO:0000256" key="1">
    <source>
        <dbReference type="ARBA" id="ARBA00022679"/>
    </source>
</evidence>
<keyword evidence="2 9" id="KW-0548">Nucleotidyltransferase</keyword>
<keyword evidence="1 9" id="KW-0808">Transferase</keyword>
<gene>
    <name evidence="9" type="ORF">EDC39_104209</name>
</gene>
<evidence type="ECO:0000256" key="2">
    <source>
        <dbReference type="ARBA" id="ARBA00022695"/>
    </source>
</evidence>
<dbReference type="GO" id="GO:0008882">
    <property type="term" value="F:[glutamate-ammonia-ligase] adenylyltransferase activity"/>
    <property type="evidence" value="ECO:0007669"/>
    <property type="project" value="InterPro"/>
</dbReference>
<keyword evidence="4" id="KW-0067">ATP-binding</keyword>
<evidence type="ECO:0000256" key="4">
    <source>
        <dbReference type="ARBA" id="ARBA00022840"/>
    </source>
</evidence>
<dbReference type="InterPro" id="IPR023057">
    <property type="entry name" value="GlnE"/>
</dbReference>
<evidence type="ECO:0000313" key="9">
    <source>
        <dbReference type="EMBL" id="TYO99085.1"/>
    </source>
</evidence>
<keyword evidence="6" id="KW-0511">Multifunctional enzyme</keyword>
<dbReference type="NCBIfam" id="NF008292">
    <property type="entry name" value="PRK11072.1"/>
    <property type="match status" value="1"/>
</dbReference>
<dbReference type="PANTHER" id="PTHR30621:SF0">
    <property type="entry name" value="BIFUNCTIONAL GLUTAMINE SYNTHETASE ADENYLYLTRANSFERASE_ADENYLYL-REMOVING ENZYME"/>
    <property type="match status" value="1"/>
</dbReference>
<reference evidence="9 10" key="1">
    <citation type="submission" date="2019-07" db="EMBL/GenBank/DDBJ databases">
        <title>Genomic Encyclopedia of Type Strains, Phase IV (KMG-IV): sequencing the most valuable type-strain genomes for metagenomic binning, comparative biology and taxonomic classification.</title>
        <authorList>
            <person name="Goeker M."/>
        </authorList>
    </citation>
    <scope>NUCLEOTIDE SEQUENCE [LARGE SCALE GENOMIC DNA]</scope>
    <source>
        <strain evidence="9 10">SS015</strain>
    </source>
</reference>
<feature type="domain" description="Glutamate-ammonia ligase adenylyltransferase repeated" evidence="7">
    <location>
        <begin position="98"/>
        <end position="358"/>
    </location>
</feature>
<dbReference type="SUPFAM" id="SSF81301">
    <property type="entry name" value="Nucleotidyltransferase"/>
    <property type="match status" value="2"/>
</dbReference>
<dbReference type="PANTHER" id="PTHR30621">
    <property type="entry name" value="GLUTAMINE SYNTHETASE ADENYLYLTRANSFERASE"/>
    <property type="match status" value="1"/>
</dbReference>
<keyword evidence="5" id="KW-0460">Magnesium</keyword>
<feature type="domain" description="PII-uridylyltransferase/Glutamine-synthetase adenylyltransferase" evidence="8">
    <location>
        <begin position="910"/>
        <end position="1053"/>
    </location>
</feature>
<dbReference type="Gene3D" id="1.20.120.1510">
    <property type="match status" value="1"/>
</dbReference>
<dbReference type="Pfam" id="PF08335">
    <property type="entry name" value="GlnD_UR_UTase"/>
    <property type="match status" value="2"/>
</dbReference>
<proteinExistence type="inferred from homology"/>
<evidence type="ECO:0000259" key="7">
    <source>
        <dbReference type="Pfam" id="PF03710"/>
    </source>
</evidence>
<dbReference type="SUPFAM" id="SSF81593">
    <property type="entry name" value="Nucleotidyltransferase substrate binding subunit/domain"/>
    <property type="match status" value="2"/>
</dbReference>
<protein>
    <submittedName>
        <fullName evidence="9">Glutamate-ammonia-ligase adenylyltransferase</fullName>
    </submittedName>
</protein>
<dbReference type="Gene3D" id="3.30.460.10">
    <property type="entry name" value="Beta Polymerase, domain 2"/>
    <property type="match status" value="2"/>
</dbReference>
<comment type="caution">
    <text evidence="9">The sequence shown here is derived from an EMBL/GenBank/DDBJ whole genome shotgun (WGS) entry which is preliminary data.</text>
</comment>
<dbReference type="CDD" id="cd05401">
    <property type="entry name" value="NT_GlnE_GlnD_like"/>
    <property type="match status" value="2"/>
</dbReference>
<evidence type="ECO:0000313" key="10">
    <source>
        <dbReference type="Proteomes" id="UP000324159"/>
    </source>
</evidence>